<feature type="transmembrane region" description="Helical" evidence="2">
    <location>
        <begin position="137"/>
        <end position="158"/>
    </location>
</feature>
<dbReference type="Proteomes" id="UP000306378">
    <property type="component" value="Unassembled WGS sequence"/>
</dbReference>
<evidence type="ECO:0000313" key="5">
    <source>
        <dbReference type="Proteomes" id="UP000306378"/>
    </source>
</evidence>
<organism evidence="4 5">
    <name type="scientific">Nocardia cyriacigeorgica</name>
    <dbReference type="NCBI Taxonomy" id="135487"/>
    <lineage>
        <taxon>Bacteria</taxon>
        <taxon>Bacillati</taxon>
        <taxon>Actinomycetota</taxon>
        <taxon>Actinomycetes</taxon>
        <taxon>Mycobacteriales</taxon>
        <taxon>Nocardiaceae</taxon>
        <taxon>Nocardia</taxon>
    </lineage>
</organism>
<dbReference type="EMBL" id="VBUT01000005">
    <property type="protein sequence ID" value="TLF77418.1"/>
    <property type="molecule type" value="Genomic_DNA"/>
</dbReference>
<evidence type="ECO:0000256" key="1">
    <source>
        <dbReference type="SAM" id="MobiDB-lite"/>
    </source>
</evidence>
<evidence type="ECO:0000259" key="3">
    <source>
        <dbReference type="Pfam" id="PF01569"/>
    </source>
</evidence>
<dbReference type="RefSeq" id="WP_138448280.1">
    <property type="nucleotide sequence ID" value="NZ_VBUT01000005.1"/>
</dbReference>
<protein>
    <submittedName>
        <fullName evidence="4">Phosphatase PAP2 family protein</fullName>
    </submittedName>
</protein>
<keyword evidence="2" id="KW-1133">Transmembrane helix</keyword>
<accession>A0A5R8NP21</accession>
<feature type="transmembrane region" description="Helical" evidence="2">
    <location>
        <begin position="193"/>
        <end position="212"/>
    </location>
</feature>
<keyword evidence="2" id="KW-0812">Transmembrane</keyword>
<feature type="transmembrane region" description="Helical" evidence="2">
    <location>
        <begin position="77"/>
        <end position="100"/>
    </location>
</feature>
<proteinExistence type="predicted"/>
<keyword evidence="2" id="KW-0472">Membrane</keyword>
<sequence length="229" mass="23787">MIAAPGTGEPAARGPDTAPDAPMPDQSGSWGAAALAGTVTVAVPLSFPPDGGPTGLDQRVGEPISAALDPRPWVAEVLALASNTWVVIALMLAGAAWFGWQQRWWRAASMVAVPEVAAGLNTWALKPFWGRPLHDYLAYPSGHTVHLVAVATTFLVLIESTRARLVIACCAAVAWVSAAIGMIALDYHHATDIIGGAGAAIALSVLLCSAIAQVQRRTARPADYCPPRG</sequence>
<dbReference type="InterPro" id="IPR036938">
    <property type="entry name" value="PAP2/HPO_sf"/>
</dbReference>
<evidence type="ECO:0000256" key="2">
    <source>
        <dbReference type="SAM" id="Phobius"/>
    </source>
</evidence>
<dbReference type="InterPro" id="IPR000326">
    <property type="entry name" value="PAP2/HPO"/>
</dbReference>
<dbReference type="Pfam" id="PF01569">
    <property type="entry name" value="PAP2"/>
    <property type="match status" value="1"/>
</dbReference>
<evidence type="ECO:0000313" key="4">
    <source>
        <dbReference type="EMBL" id="TLF77418.1"/>
    </source>
</evidence>
<dbReference type="AlphaFoldDB" id="A0A5R8NP21"/>
<feature type="region of interest" description="Disordered" evidence="1">
    <location>
        <begin position="1"/>
        <end position="29"/>
    </location>
</feature>
<reference evidence="4 5" key="1">
    <citation type="submission" date="2019-05" db="EMBL/GenBank/DDBJ databases">
        <title>Genomes sequences of two Nocardia cyriacigeorgica environmental isolates, type strains Nocardia asteroides ATCC 19247 and Nocardia cyriacigeorgica DSM 44484.</title>
        <authorList>
            <person name="Vautrin F."/>
            <person name="Bergeron E."/>
            <person name="Dubost A."/>
            <person name="Abrouk D."/>
            <person name="Rodriguez Nava V."/>
            <person name="Pujic P."/>
        </authorList>
    </citation>
    <scope>NUCLEOTIDE SEQUENCE [LARGE SCALE GENOMIC DNA]</scope>
    <source>
        <strain evidence="4 5">EML 446</strain>
    </source>
</reference>
<comment type="caution">
    <text evidence="4">The sequence shown here is derived from an EMBL/GenBank/DDBJ whole genome shotgun (WGS) entry which is preliminary data.</text>
</comment>
<dbReference type="Gene3D" id="1.20.144.10">
    <property type="entry name" value="Phosphatidic acid phosphatase type 2/haloperoxidase"/>
    <property type="match status" value="1"/>
</dbReference>
<name>A0A5R8NP21_9NOCA</name>
<feature type="transmembrane region" description="Helical" evidence="2">
    <location>
        <begin position="165"/>
        <end position="187"/>
    </location>
</feature>
<gene>
    <name evidence="4" type="ORF">FEK34_13830</name>
</gene>
<dbReference type="SUPFAM" id="SSF48317">
    <property type="entry name" value="Acid phosphatase/Vanadium-dependent haloperoxidase"/>
    <property type="match status" value="1"/>
</dbReference>
<feature type="domain" description="Phosphatidic acid phosphatase type 2/haloperoxidase" evidence="3">
    <location>
        <begin position="137"/>
        <end position="209"/>
    </location>
</feature>